<name>A0A1F6BWG5_9BACT</name>
<dbReference type="PANTHER" id="PTHR13887">
    <property type="entry name" value="GLUTATHIONE S-TRANSFERASE KAPPA"/>
    <property type="match status" value="1"/>
</dbReference>
<proteinExistence type="inferred from homology"/>
<comment type="caution">
    <text evidence="8">The sequence shown here is derived from an EMBL/GenBank/DDBJ whole genome shotgun (WGS) entry which is preliminary data.</text>
</comment>
<dbReference type="AlphaFoldDB" id="A0A1F6BWG5"/>
<reference evidence="8 9" key="1">
    <citation type="journal article" date="2016" name="Nat. Commun.">
        <title>Thousands of microbial genomes shed light on interconnected biogeochemical processes in an aquifer system.</title>
        <authorList>
            <person name="Anantharaman K."/>
            <person name="Brown C.T."/>
            <person name="Hug L.A."/>
            <person name="Sharon I."/>
            <person name="Castelle C.J."/>
            <person name="Probst A.J."/>
            <person name="Thomas B.C."/>
            <person name="Singh A."/>
            <person name="Wilkins M.J."/>
            <person name="Karaoz U."/>
            <person name="Brodie E.L."/>
            <person name="Williams K.H."/>
            <person name="Hubbard S.S."/>
            <person name="Banfield J.F."/>
        </authorList>
    </citation>
    <scope>NUCLEOTIDE SEQUENCE [LARGE SCALE GENOMIC DNA]</scope>
</reference>
<dbReference type="InterPro" id="IPR012336">
    <property type="entry name" value="Thioredoxin-like_fold"/>
</dbReference>
<keyword evidence="4" id="KW-1015">Disulfide bond</keyword>
<evidence type="ECO:0000256" key="2">
    <source>
        <dbReference type="ARBA" id="ARBA00022729"/>
    </source>
</evidence>
<dbReference type="Gene3D" id="3.40.30.10">
    <property type="entry name" value="Glutaredoxin"/>
    <property type="match status" value="1"/>
</dbReference>
<organism evidence="8 9">
    <name type="scientific">Candidatus Kaiserbacteria bacterium GWA2_50_9</name>
    <dbReference type="NCBI Taxonomy" id="1798474"/>
    <lineage>
        <taxon>Bacteria</taxon>
        <taxon>Candidatus Kaiseribacteriota</taxon>
    </lineage>
</organism>
<evidence type="ECO:0000313" key="9">
    <source>
        <dbReference type="Proteomes" id="UP000179014"/>
    </source>
</evidence>
<sequence>MIMRMNKFILFGAVIVATAIGAFGTLTDSARAFPEVPGSPRPAQSLGSSVGNLPSNGSPNAKVRIIEYGNYYDPFSRMFFQDIEQQLRAEYIETGKVVMYWKDFVFPDFPGLLSDSSAANAAMCANEQGMFWQYHDLLLSPSETELLDFESLAEEIGLNGKRFSRCLADMRYQPLVEAGSQNAVREGLNAVPTFFINGRLVVGAQPWDEFKRIIEEELVK</sequence>
<evidence type="ECO:0000256" key="4">
    <source>
        <dbReference type="ARBA" id="ARBA00023157"/>
    </source>
</evidence>
<evidence type="ECO:0000256" key="1">
    <source>
        <dbReference type="ARBA" id="ARBA00005791"/>
    </source>
</evidence>
<dbReference type="SUPFAM" id="SSF52833">
    <property type="entry name" value="Thioredoxin-like"/>
    <property type="match status" value="1"/>
</dbReference>
<feature type="region of interest" description="Disordered" evidence="6">
    <location>
        <begin position="34"/>
        <end position="54"/>
    </location>
</feature>
<dbReference type="Proteomes" id="UP000179014">
    <property type="component" value="Unassembled WGS sequence"/>
</dbReference>
<evidence type="ECO:0000256" key="3">
    <source>
        <dbReference type="ARBA" id="ARBA00023002"/>
    </source>
</evidence>
<dbReference type="EMBL" id="MFKN01000025">
    <property type="protein sequence ID" value="OGG40857.1"/>
    <property type="molecule type" value="Genomic_DNA"/>
</dbReference>
<evidence type="ECO:0000259" key="7">
    <source>
        <dbReference type="Pfam" id="PF13462"/>
    </source>
</evidence>
<evidence type="ECO:0000313" key="8">
    <source>
        <dbReference type="EMBL" id="OGG40857.1"/>
    </source>
</evidence>
<dbReference type="InterPro" id="IPR036249">
    <property type="entry name" value="Thioredoxin-like_sf"/>
</dbReference>
<accession>A0A1F6BWG5</accession>
<keyword evidence="3" id="KW-0560">Oxidoreductase</keyword>
<feature type="compositionally biased region" description="Polar residues" evidence="6">
    <location>
        <begin position="45"/>
        <end position="54"/>
    </location>
</feature>
<keyword evidence="5" id="KW-0676">Redox-active center</keyword>
<dbReference type="GO" id="GO:0016491">
    <property type="term" value="F:oxidoreductase activity"/>
    <property type="evidence" value="ECO:0007669"/>
    <property type="project" value="UniProtKB-KW"/>
</dbReference>
<dbReference type="Pfam" id="PF13462">
    <property type="entry name" value="Thioredoxin_4"/>
    <property type="match status" value="1"/>
</dbReference>
<protein>
    <recommendedName>
        <fullName evidence="7">Thioredoxin-like fold domain-containing protein</fullName>
    </recommendedName>
</protein>
<comment type="similarity">
    <text evidence="1">Belongs to the thioredoxin family. DsbA subfamily.</text>
</comment>
<dbReference type="STRING" id="1798474.A2118_01680"/>
<evidence type="ECO:0000256" key="5">
    <source>
        <dbReference type="ARBA" id="ARBA00023284"/>
    </source>
</evidence>
<keyword evidence="2" id="KW-0732">Signal</keyword>
<feature type="domain" description="Thioredoxin-like fold" evidence="7">
    <location>
        <begin position="56"/>
        <end position="216"/>
    </location>
</feature>
<dbReference type="PANTHER" id="PTHR13887:SF14">
    <property type="entry name" value="DISULFIDE BOND FORMATION PROTEIN D"/>
    <property type="match status" value="1"/>
</dbReference>
<gene>
    <name evidence="8" type="ORF">A2118_01680</name>
</gene>
<evidence type="ECO:0000256" key="6">
    <source>
        <dbReference type="SAM" id="MobiDB-lite"/>
    </source>
</evidence>